<dbReference type="EMBL" id="FYDG01000004">
    <property type="protein sequence ID" value="SNB70724.1"/>
    <property type="molecule type" value="Genomic_DNA"/>
</dbReference>
<feature type="compositionally biased region" description="Basic and acidic residues" evidence="1">
    <location>
        <begin position="166"/>
        <end position="175"/>
    </location>
</feature>
<feature type="compositionally biased region" description="Low complexity" evidence="1">
    <location>
        <begin position="213"/>
        <end position="232"/>
    </location>
</feature>
<protein>
    <recommendedName>
        <fullName evidence="5">DUF2155 domain-containing protein</fullName>
    </recommendedName>
</protein>
<name>A0A212REQ6_RHOAC</name>
<feature type="chain" id="PRO_5012781367" description="DUF2155 domain-containing protein" evidence="2">
    <location>
        <begin position="29"/>
        <end position="278"/>
    </location>
</feature>
<feature type="compositionally biased region" description="Pro residues" evidence="1">
    <location>
        <begin position="145"/>
        <end position="159"/>
    </location>
</feature>
<evidence type="ECO:0000256" key="2">
    <source>
        <dbReference type="SAM" id="SignalP"/>
    </source>
</evidence>
<dbReference type="InterPro" id="IPR019225">
    <property type="entry name" value="DUF2155"/>
</dbReference>
<evidence type="ECO:0000256" key="1">
    <source>
        <dbReference type="SAM" id="MobiDB-lite"/>
    </source>
</evidence>
<feature type="compositionally biased region" description="Low complexity" evidence="1">
    <location>
        <begin position="195"/>
        <end position="206"/>
    </location>
</feature>
<feature type="region of interest" description="Disordered" evidence="1">
    <location>
        <begin position="133"/>
        <end position="278"/>
    </location>
</feature>
<dbReference type="AlphaFoldDB" id="A0A212REQ6"/>
<sequence>MMKSPRFRASRPALTLAFGLIAGLAARADEIRNPTANFAGLDKITGRIISFDVAIDETVQFGTLQITPRVCLTRPQTEAPLTESFVEVDDVDGKSERRIFSGWMFSASPGLHGVEHPVYDVWLKDCRGGKDVIASPAPNAAPNLNAPPPPNAQPAPAPGRKPRILKPQEPEEPKVDAPPASDTGPTPPADPAQGPVELTPAPTVAAPLPPPVEVGTPPGAAPGSPAAAAPGDPTQPKPKKPKKPKPKPQAEPGVERLPLQPQEPRRDRDGFPNIRDLF</sequence>
<dbReference type="Pfam" id="PF09923">
    <property type="entry name" value="DUF2155"/>
    <property type="match status" value="1"/>
</dbReference>
<feature type="compositionally biased region" description="Basic residues" evidence="1">
    <location>
        <begin position="237"/>
        <end position="246"/>
    </location>
</feature>
<evidence type="ECO:0000313" key="4">
    <source>
        <dbReference type="Proteomes" id="UP000198418"/>
    </source>
</evidence>
<evidence type="ECO:0000313" key="3">
    <source>
        <dbReference type="EMBL" id="SNB70724.1"/>
    </source>
</evidence>
<keyword evidence="2" id="KW-0732">Signal</keyword>
<feature type="compositionally biased region" description="Low complexity" evidence="1">
    <location>
        <begin position="134"/>
        <end position="144"/>
    </location>
</feature>
<proteinExistence type="predicted"/>
<accession>A0A212REQ6</accession>
<evidence type="ECO:0008006" key="5">
    <source>
        <dbReference type="Google" id="ProtNLM"/>
    </source>
</evidence>
<reference evidence="4" key="1">
    <citation type="submission" date="2017-06" db="EMBL/GenBank/DDBJ databases">
        <authorList>
            <person name="Varghese N."/>
            <person name="Submissions S."/>
        </authorList>
    </citation>
    <scope>NUCLEOTIDE SEQUENCE [LARGE SCALE GENOMIC DNA]</scope>
    <source>
        <strain evidence="4">DSM 137</strain>
    </source>
</reference>
<gene>
    <name evidence="3" type="ORF">SAMN06265338_10412</name>
</gene>
<keyword evidence="4" id="KW-1185">Reference proteome</keyword>
<feature type="signal peptide" evidence="2">
    <location>
        <begin position="1"/>
        <end position="28"/>
    </location>
</feature>
<organism evidence="3 4">
    <name type="scientific">Rhodoblastus acidophilus</name>
    <name type="common">Rhodopseudomonas acidophila</name>
    <dbReference type="NCBI Taxonomy" id="1074"/>
    <lineage>
        <taxon>Bacteria</taxon>
        <taxon>Pseudomonadati</taxon>
        <taxon>Pseudomonadota</taxon>
        <taxon>Alphaproteobacteria</taxon>
        <taxon>Hyphomicrobiales</taxon>
        <taxon>Rhodoblastaceae</taxon>
        <taxon>Rhodoblastus</taxon>
    </lineage>
</organism>
<dbReference type="Proteomes" id="UP000198418">
    <property type="component" value="Unassembled WGS sequence"/>
</dbReference>